<accession>A0A1J5QAK2</accession>
<name>A0A1J5QAK2_9ZZZZ</name>
<dbReference type="InterPro" id="IPR041698">
    <property type="entry name" value="Methyltransf_25"/>
</dbReference>
<sequence>MGESVERTAASWELEYAQGRYLDEAPVEFVSDILAACSVAGLIGNAGLYVGCGNGRNLLPLVLGGLDLVGLDISATAIAQLRERLPGRADRLVVGDLGVLPFDLTYPMVIGIQVFQHGTREATHEHIRAAQARTDIGGLFCLRVNAIGTDIHQSHEVVEKTDSGFTIRYTSGSKNGLNVHFFAATELHDLFADKFEPVLPLRLHSTPRKTPGLGQWSQWEGIWRRIR</sequence>
<dbReference type="EMBL" id="MLJW01001092">
    <property type="protein sequence ID" value="OIQ80218.1"/>
    <property type="molecule type" value="Genomic_DNA"/>
</dbReference>
<dbReference type="AlphaFoldDB" id="A0A1J5QAK2"/>
<comment type="caution">
    <text evidence="2">The sequence shown here is derived from an EMBL/GenBank/DDBJ whole genome shotgun (WGS) entry which is preliminary data.</text>
</comment>
<reference evidence="2" key="1">
    <citation type="submission" date="2016-10" db="EMBL/GenBank/DDBJ databases">
        <title>Sequence of Gallionella enrichment culture.</title>
        <authorList>
            <person name="Poehlein A."/>
            <person name="Muehling M."/>
            <person name="Daniel R."/>
        </authorList>
    </citation>
    <scope>NUCLEOTIDE SEQUENCE</scope>
</reference>
<proteinExistence type="predicted"/>
<protein>
    <submittedName>
        <fullName evidence="2">Tellurite resistance protein TehB</fullName>
    </submittedName>
</protein>
<dbReference type="Pfam" id="PF13649">
    <property type="entry name" value="Methyltransf_25"/>
    <property type="match status" value="1"/>
</dbReference>
<dbReference type="Gene3D" id="3.40.50.150">
    <property type="entry name" value="Vaccinia Virus protein VP39"/>
    <property type="match status" value="1"/>
</dbReference>
<gene>
    <name evidence="2" type="ORF">GALL_380360</name>
</gene>
<evidence type="ECO:0000259" key="1">
    <source>
        <dbReference type="Pfam" id="PF13649"/>
    </source>
</evidence>
<feature type="domain" description="Methyltransferase" evidence="1">
    <location>
        <begin position="49"/>
        <end position="132"/>
    </location>
</feature>
<dbReference type="InterPro" id="IPR029063">
    <property type="entry name" value="SAM-dependent_MTases_sf"/>
</dbReference>
<evidence type="ECO:0000313" key="2">
    <source>
        <dbReference type="EMBL" id="OIQ80218.1"/>
    </source>
</evidence>
<organism evidence="2">
    <name type="scientific">mine drainage metagenome</name>
    <dbReference type="NCBI Taxonomy" id="410659"/>
    <lineage>
        <taxon>unclassified sequences</taxon>
        <taxon>metagenomes</taxon>
        <taxon>ecological metagenomes</taxon>
    </lineage>
</organism>
<dbReference type="SUPFAM" id="SSF53335">
    <property type="entry name" value="S-adenosyl-L-methionine-dependent methyltransferases"/>
    <property type="match status" value="1"/>
</dbReference>